<dbReference type="CDD" id="cd18584">
    <property type="entry name" value="ABC_6TM_AarD_CydD"/>
    <property type="match status" value="1"/>
</dbReference>
<evidence type="ECO:0000313" key="11">
    <source>
        <dbReference type="Proteomes" id="UP001597371"/>
    </source>
</evidence>
<evidence type="ECO:0000256" key="7">
    <source>
        <dbReference type="SAM" id="Phobius"/>
    </source>
</evidence>
<dbReference type="SUPFAM" id="SSF52540">
    <property type="entry name" value="P-loop containing nucleoside triphosphate hydrolases"/>
    <property type="match status" value="1"/>
</dbReference>
<evidence type="ECO:0000256" key="1">
    <source>
        <dbReference type="ARBA" id="ARBA00004651"/>
    </source>
</evidence>
<feature type="transmembrane region" description="Helical" evidence="7">
    <location>
        <begin position="25"/>
        <end position="45"/>
    </location>
</feature>
<feature type="domain" description="ABC transmembrane type-1" evidence="9">
    <location>
        <begin position="30"/>
        <end position="319"/>
    </location>
</feature>
<feature type="transmembrane region" description="Helical" evidence="7">
    <location>
        <begin position="168"/>
        <end position="190"/>
    </location>
</feature>
<reference evidence="11" key="1">
    <citation type="journal article" date="2019" name="Int. J. Syst. Evol. Microbiol.">
        <title>The Global Catalogue of Microorganisms (GCM) 10K type strain sequencing project: providing services to taxonomists for standard genome sequencing and annotation.</title>
        <authorList>
            <consortium name="The Broad Institute Genomics Platform"/>
            <consortium name="The Broad Institute Genome Sequencing Center for Infectious Disease"/>
            <person name="Wu L."/>
            <person name="Ma J."/>
        </authorList>
    </citation>
    <scope>NUCLEOTIDE SEQUENCE [LARGE SCALE GENOMIC DNA]</scope>
    <source>
        <strain evidence="11">ZS-35-S2</strain>
    </source>
</reference>
<evidence type="ECO:0000256" key="5">
    <source>
        <dbReference type="ARBA" id="ARBA00022989"/>
    </source>
</evidence>
<evidence type="ECO:0000259" key="9">
    <source>
        <dbReference type="PROSITE" id="PS50929"/>
    </source>
</evidence>
<dbReference type="Proteomes" id="UP001597371">
    <property type="component" value="Unassembled WGS sequence"/>
</dbReference>
<gene>
    <name evidence="10" type="primary">cydD</name>
    <name evidence="10" type="ORF">ACFSKQ_16880</name>
</gene>
<dbReference type="PROSITE" id="PS50929">
    <property type="entry name" value="ABC_TM1F"/>
    <property type="match status" value="1"/>
</dbReference>
<dbReference type="InterPro" id="IPR014216">
    <property type="entry name" value="ABC_transptr_CydD"/>
</dbReference>
<comment type="caution">
    <text evidence="10">The sequence shown here is derived from an EMBL/GenBank/DDBJ whole genome shotgun (WGS) entry which is preliminary data.</text>
</comment>
<keyword evidence="2 7" id="KW-0812">Transmembrane</keyword>
<keyword evidence="3" id="KW-0547">Nucleotide-binding</keyword>
<dbReference type="RefSeq" id="WP_209738754.1">
    <property type="nucleotide sequence ID" value="NZ_CP072611.1"/>
</dbReference>
<dbReference type="Gene3D" id="3.40.50.300">
    <property type="entry name" value="P-loop containing nucleotide triphosphate hydrolases"/>
    <property type="match status" value="1"/>
</dbReference>
<keyword evidence="11" id="KW-1185">Reference proteome</keyword>
<sequence>MAKTHEATGDGRADMRWLGALRRHGGAPLALALLLPFLAGALLVPQAWLVADILHEAIEEGAPRAALLPAIGLVATIFLARAALGALAERAGVSAAERIKAVLRGALFSRTLAERNARLGRRSSGARSSVIVDQVEALDGFFARFLPATIQAAVLPLAFAAVLFPVDWVVALLFLCTAPLIPVFMALAGWGAEAATKAQAAAFTRLSGRFADRLRGLLTLKLLGREAHETNEARAAGEELRLRTMRVLRIAFLSSAVLEFFAALGVAGVALYVGLTYLGMIDLRGSVLTLQMGLFCLLMAPEVYQPLRTLAAHYHDRAAAKAAVEEIALQFEGLPEVRAEAPPLPASAPALPAGPARVRIEGFCVTTPDGARPVLSGVDLDIAPGERIAILGPSGIGKSTFLEALAGLRAHGGTIRIDGVPLGETPEPALRRRVAFLGQRPRIFCATLAANIRLGRAGASGAELRHAAELAGVLPFARTLEEGFDTLVGEAGLGLSGGEAHRLALARIFLRDPGLVLLDEPTAHLDAETEALVLDGLERFCAGRTLVLVTHSAAVAARMDRVFRVAGGTLIEAAHKRRRVDDLALEGAA</sequence>
<evidence type="ECO:0000256" key="6">
    <source>
        <dbReference type="ARBA" id="ARBA00023136"/>
    </source>
</evidence>
<evidence type="ECO:0000256" key="4">
    <source>
        <dbReference type="ARBA" id="ARBA00022840"/>
    </source>
</evidence>
<feature type="transmembrane region" description="Helical" evidence="7">
    <location>
        <begin position="141"/>
        <end position="162"/>
    </location>
</feature>
<keyword evidence="4" id="KW-0067">ATP-binding</keyword>
<dbReference type="Pfam" id="PF00664">
    <property type="entry name" value="ABC_membrane"/>
    <property type="match status" value="1"/>
</dbReference>
<dbReference type="InterPro" id="IPR003439">
    <property type="entry name" value="ABC_transporter-like_ATP-bd"/>
</dbReference>
<evidence type="ECO:0000313" key="10">
    <source>
        <dbReference type="EMBL" id="MFD2239126.1"/>
    </source>
</evidence>
<feature type="transmembrane region" description="Helical" evidence="7">
    <location>
        <begin position="65"/>
        <end position="88"/>
    </location>
</feature>
<dbReference type="InterPro" id="IPR039421">
    <property type="entry name" value="Type_1_exporter"/>
</dbReference>
<dbReference type="EMBL" id="JBHUIJ010000027">
    <property type="protein sequence ID" value="MFD2239126.1"/>
    <property type="molecule type" value="Genomic_DNA"/>
</dbReference>
<dbReference type="Gene3D" id="1.20.1560.10">
    <property type="entry name" value="ABC transporter type 1, transmembrane domain"/>
    <property type="match status" value="1"/>
</dbReference>
<protein>
    <submittedName>
        <fullName evidence="10">Thiol reductant ABC exporter subunit CydD</fullName>
    </submittedName>
</protein>
<dbReference type="PANTHER" id="PTHR24221:SF261">
    <property type="entry name" value="GLUTATHIONE_L-CYSTEINE TRANSPORT SYSTEM ATP-BINDING_PERMEASE PROTEIN CYDD"/>
    <property type="match status" value="1"/>
</dbReference>
<dbReference type="InterPro" id="IPR011527">
    <property type="entry name" value="ABC1_TM_dom"/>
</dbReference>
<evidence type="ECO:0000256" key="3">
    <source>
        <dbReference type="ARBA" id="ARBA00022741"/>
    </source>
</evidence>
<evidence type="ECO:0000256" key="2">
    <source>
        <dbReference type="ARBA" id="ARBA00022692"/>
    </source>
</evidence>
<keyword evidence="6 7" id="KW-0472">Membrane</keyword>
<proteinExistence type="predicted"/>
<evidence type="ECO:0000259" key="8">
    <source>
        <dbReference type="PROSITE" id="PS50893"/>
    </source>
</evidence>
<organism evidence="10 11">
    <name type="scientific">Aureimonas populi</name>
    <dbReference type="NCBI Taxonomy" id="1701758"/>
    <lineage>
        <taxon>Bacteria</taxon>
        <taxon>Pseudomonadati</taxon>
        <taxon>Pseudomonadota</taxon>
        <taxon>Alphaproteobacteria</taxon>
        <taxon>Hyphomicrobiales</taxon>
        <taxon>Aurantimonadaceae</taxon>
        <taxon>Aureimonas</taxon>
    </lineage>
</organism>
<dbReference type="PROSITE" id="PS50893">
    <property type="entry name" value="ABC_TRANSPORTER_2"/>
    <property type="match status" value="1"/>
</dbReference>
<comment type="subcellular location">
    <subcellularLocation>
        <location evidence="1">Cell membrane</location>
        <topology evidence="1">Multi-pass membrane protein</topology>
    </subcellularLocation>
</comment>
<dbReference type="NCBIfam" id="TIGR02857">
    <property type="entry name" value="CydD"/>
    <property type="match status" value="1"/>
</dbReference>
<dbReference type="PANTHER" id="PTHR24221">
    <property type="entry name" value="ATP-BINDING CASSETTE SUB-FAMILY B"/>
    <property type="match status" value="1"/>
</dbReference>
<name>A0ABW5CQL5_9HYPH</name>
<dbReference type="SUPFAM" id="SSF90123">
    <property type="entry name" value="ABC transporter transmembrane region"/>
    <property type="match status" value="1"/>
</dbReference>
<feature type="domain" description="ABC transporter" evidence="8">
    <location>
        <begin position="358"/>
        <end position="589"/>
    </location>
</feature>
<dbReference type="Pfam" id="PF00005">
    <property type="entry name" value="ABC_tran"/>
    <property type="match status" value="1"/>
</dbReference>
<dbReference type="InterPro" id="IPR036640">
    <property type="entry name" value="ABC1_TM_sf"/>
</dbReference>
<dbReference type="InterPro" id="IPR027417">
    <property type="entry name" value="P-loop_NTPase"/>
</dbReference>
<feature type="transmembrane region" description="Helical" evidence="7">
    <location>
        <begin position="250"/>
        <end position="275"/>
    </location>
</feature>
<keyword evidence="5 7" id="KW-1133">Transmembrane helix</keyword>
<accession>A0ABW5CQL5</accession>
<dbReference type="InterPro" id="IPR003593">
    <property type="entry name" value="AAA+_ATPase"/>
</dbReference>
<dbReference type="SMART" id="SM00382">
    <property type="entry name" value="AAA"/>
    <property type="match status" value="1"/>
</dbReference>